<feature type="compositionally biased region" description="Basic and acidic residues" evidence="2">
    <location>
        <begin position="1017"/>
        <end position="1026"/>
    </location>
</feature>
<keyword evidence="1" id="KW-0175">Coiled coil</keyword>
<name>A0AAD5Q6A5_PYTIN</name>
<feature type="region of interest" description="Disordered" evidence="2">
    <location>
        <begin position="1012"/>
        <end position="1039"/>
    </location>
</feature>
<evidence type="ECO:0000313" key="4">
    <source>
        <dbReference type="EMBL" id="KAJ0399627.1"/>
    </source>
</evidence>
<dbReference type="PROSITE" id="PS50021">
    <property type="entry name" value="CH"/>
    <property type="match status" value="1"/>
</dbReference>
<feature type="compositionally biased region" description="Polar residues" evidence="2">
    <location>
        <begin position="1"/>
        <end position="12"/>
    </location>
</feature>
<dbReference type="SUPFAM" id="SSF47576">
    <property type="entry name" value="Calponin-homology domain, CH-domain"/>
    <property type="match status" value="1"/>
</dbReference>
<feature type="region of interest" description="Disordered" evidence="2">
    <location>
        <begin position="914"/>
        <end position="933"/>
    </location>
</feature>
<feature type="coiled-coil region" evidence="1">
    <location>
        <begin position="269"/>
        <end position="310"/>
    </location>
</feature>
<comment type="caution">
    <text evidence="4">The sequence shown here is derived from an EMBL/GenBank/DDBJ whole genome shotgun (WGS) entry which is preliminary data.</text>
</comment>
<accession>A0AAD5Q6A5</accession>
<evidence type="ECO:0000259" key="3">
    <source>
        <dbReference type="PROSITE" id="PS50021"/>
    </source>
</evidence>
<proteinExistence type="predicted"/>
<feature type="domain" description="Calponin-homology (CH)" evidence="3">
    <location>
        <begin position="407"/>
        <end position="555"/>
    </location>
</feature>
<dbReference type="AlphaFoldDB" id="A0AAD5Q6A5"/>
<keyword evidence="5" id="KW-1185">Reference proteome</keyword>
<dbReference type="Gene3D" id="1.10.418.10">
    <property type="entry name" value="Calponin-like domain"/>
    <property type="match status" value="1"/>
</dbReference>
<reference evidence="4" key="1">
    <citation type="submission" date="2021-12" db="EMBL/GenBank/DDBJ databases">
        <title>Prjna785345.</title>
        <authorList>
            <person name="Rujirawat T."/>
            <person name="Krajaejun T."/>
        </authorList>
    </citation>
    <scope>NUCLEOTIDE SEQUENCE</scope>
    <source>
        <strain evidence="4">Pi057C3</strain>
    </source>
</reference>
<dbReference type="EMBL" id="JAKCXM010000176">
    <property type="protein sequence ID" value="KAJ0399627.1"/>
    <property type="molecule type" value="Genomic_DNA"/>
</dbReference>
<organism evidence="4 5">
    <name type="scientific">Pythium insidiosum</name>
    <name type="common">Pythiosis disease agent</name>
    <dbReference type="NCBI Taxonomy" id="114742"/>
    <lineage>
        <taxon>Eukaryota</taxon>
        <taxon>Sar</taxon>
        <taxon>Stramenopiles</taxon>
        <taxon>Oomycota</taxon>
        <taxon>Peronosporomycetes</taxon>
        <taxon>Pythiales</taxon>
        <taxon>Pythiaceae</taxon>
        <taxon>Pythium</taxon>
    </lineage>
</organism>
<dbReference type="InterPro" id="IPR036872">
    <property type="entry name" value="CH_dom_sf"/>
</dbReference>
<feature type="compositionally biased region" description="Low complexity" evidence="2">
    <location>
        <begin position="920"/>
        <end position="933"/>
    </location>
</feature>
<gene>
    <name evidence="4" type="ORF">P43SY_008824</name>
</gene>
<evidence type="ECO:0000256" key="1">
    <source>
        <dbReference type="SAM" id="Coils"/>
    </source>
</evidence>
<evidence type="ECO:0000256" key="2">
    <source>
        <dbReference type="SAM" id="MobiDB-lite"/>
    </source>
</evidence>
<feature type="compositionally biased region" description="Polar residues" evidence="2">
    <location>
        <begin position="1028"/>
        <end position="1039"/>
    </location>
</feature>
<evidence type="ECO:0000313" key="5">
    <source>
        <dbReference type="Proteomes" id="UP001209570"/>
    </source>
</evidence>
<dbReference type="Proteomes" id="UP001209570">
    <property type="component" value="Unassembled WGS sequence"/>
</dbReference>
<feature type="region of interest" description="Disordered" evidence="2">
    <location>
        <begin position="1"/>
        <end position="71"/>
    </location>
</feature>
<sequence length="1039" mass="115180">MDSIRPLSTPSASLKRRKDSTLLPPADPHVVGSPVNLRRSSNQSPLFVPSTEMPTARRRASQAPGAISPLKKPRPATAIVLSSSSTINSLLATHDASLPLPSSASAPVSSADRLAPGRRQTQRCAGCGGFAELCMACLAQLKQQDVAVYKRQIIRSVDVLFERATARAFTRMSSVVLQWIFGVWRRETRHARRRRLLAVAHAKRQRLRRQWAAWRVHVLERRIIGAMLFAEQQQRVTQDKTREIAQLHGDVFELHSTASVHEQVHSATRASLSEQLEGLQRSLHQRNQELLALRRELLDARERIATLEQQAIDPRDLERLKTENVDLKKISFQLIASLFTSLETQMDVLATSEGRQNLNHVFSKDVLQLLDKPEHAGFYNPLVDLETVAPTAQQLPSVLAAYDAPIDRADRILLQWVNALLQRPTHDWLQAPRITNFNTSLSDGRALVVLTKVLHAAMVKFRPKRPPGVAPSRLESASVLRDNGEDLTEIAMERYMEHVKREDAADKRLELMITTIGQALWLPVGLLSAKDVLAGDNEFNFATLTYLFATSAPCLDDAHYALCNDLKVQLSSSRSKWRELRESATMGGASGAGSGDEVSLSAKMKLALAQTLDLKKKIETEDAKAREGHLLWWKSVRIVLRKCFLSYARVARGKAGVLSKSEAAQDENEAFAKIPRARLTDLELPFEDFAWETKLLQSYLVTIYCDLARIYRGYAARRDGGTFLTVGDLLELLGECRVLDATTLATQDVYNVIRKIDPKITGTVSNHRVLTPLEFLEALVRVARRKFSAETHRITLSEAFCLLVDNSILPFAFRSDADLFRKQLEDPKIRRLLIKFSDELRELFARYAIEGHRRHAAGSASGTGQGHSGGAGSRRARISAFAFSQCLLDRNVQDVSLNSEKVLSIVQRVARTHKKEREAMATSSSSSSSASSSSAVNASFSALPIAAAMALPGDDDEMTFEEFEEALVAIACFKFPDPYISLESRLEKFLVFYIRGNGILVGGGALAGSSGAQLAERSAEPTDKPPHGSTNGSRASIMR</sequence>
<dbReference type="InterPro" id="IPR001715">
    <property type="entry name" value="CH_dom"/>
</dbReference>
<protein>
    <recommendedName>
        <fullName evidence="3">Calponin-homology (CH) domain-containing protein</fullName>
    </recommendedName>
</protein>